<feature type="region of interest" description="Disordered" evidence="1">
    <location>
        <begin position="49"/>
        <end position="71"/>
    </location>
</feature>
<protein>
    <submittedName>
        <fullName evidence="3">Zinc finger protein 362</fullName>
    </submittedName>
</protein>
<gene>
    <name evidence="3" type="ORF">HJG60_020782</name>
</gene>
<dbReference type="EMBL" id="JABVXQ010000005">
    <property type="protein sequence ID" value="KAF6112428.1"/>
    <property type="molecule type" value="Genomic_DNA"/>
</dbReference>
<organism evidence="3 4">
    <name type="scientific">Phyllostomus discolor</name>
    <name type="common">pale spear-nosed bat</name>
    <dbReference type="NCBI Taxonomy" id="89673"/>
    <lineage>
        <taxon>Eukaryota</taxon>
        <taxon>Metazoa</taxon>
        <taxon>Chordata</taxon>
        <taxon>Craniata</taxon>
        <taxon>Vertebrata</taxon>
        <taxon>Euteleostomi</taxon>
        <taxon>Mammalia</taxon>
        <taxon>Eutheria</taxon>
        <taxon>Laurasiatheria</taxon>
        <taxon>Chiroptera</taxon>
        <taxon>Yangochiroptera</taxon>
        <taxon>Phyllostomidae</taxon>
        <taxon>Phyllostominae</taxon>
        <taxon>Phyllostomus</taxon>
    </lineage>
</organism>
<evidence type="ECO:0000256" key="2">
    <source>
        <dbReference type="SAM" id="Phobius"/>
    </source>
</evidence>
<feature type="compositionally biased region" description="Basic and acidic residues" evidence="1">
    <location>
        <begin position="177"/>
        <end position="188"/>
    </location>
</feature>
<feature type="region of interest" description="Disordered" evidence="1">
    <location>
        <begin position="166"/>
        <end position="202"/>
    </location>
</feature>
<evidence type="ECO:0000256" key="1">
    <source>
        <dbReference type="SAM" id="MobiDB-lite"/>
    </source>
</evidence>
<dbReference type="Proteomes" id="UP000664940">
    <property type="component" value="Unassembled WGS sequence"/>
</dbReference>
<keyword evidence="2" id="KW-1133">Transmembrane helix</keyword>
<evidence type="ECO:0000313" key="3">
    <source>
        <dbReference type="EMBL" id="KAF6112428.1"/>
    </source>
</evidence>
<accession>A0A834ACY8</accession>
<reference evidence="3 4" key="1">
    <citation type="journal article" date="2020" name="Nature">
        <title>Six reference-quality genomes reveal evolution of bat adaptations.</title>
        <authorList>
            <person name="Jebb D."/>
            <person name="Huang Z."/>
            <person name="Pippel M."/>
            <person name="Hughes G.M."/>
            <person name="Lavrichenko K."/>
            <person name="Devanna P."/>
            <person name="Winkler S."/>
            <person name="Jermiin L.S."/>
            <person name="Skirmuntt E.C."/>
            <person name="Katzourakis A."/>
            <person name="Burkitt-Gray L."/>
            <person name="Ray D.A."/>
            <person name="Sullivan K.A.M."/>
            <person name="Roscito J.G."/>
            <person name="Kirilenko B.M."/>
            <person name="Davalos L.M."/>
            <person name="Corthals A.P."/>
            <person name="Power M.L."/>
            <person name="Jones G."/>
            <person name="Ransome R.D."/>
            <person name="Dechmann D.K.N."/>
            <person name="Locatelli A.G."/>
            <person name="Puechmaille S.J."/>
            <person name="Fedrigo O."/>
            <person name="Jarvis E.D."/>
            <person name="Hiller M."/>
            <person name="Vernes S.C."/>
            <person name="Myers E.W."/>
            <person name="Teeling E.C."/>
        </authorList>
    </citation>
    <scope>NUCLEOTIDE SEQUENCE [LARGE SCALE GENOMIC DNA]</scope>
    <source>
        <strain evidence="3">Bat1K_MPI-CBG_1</strain>
    </source>
</reference>
<evidence type="ECO:0000313" key="4">
    <source>
        <dbReference type="Proteomes" id="UP000664940"/>
    </source>
</evidence>
<feature type="region of interest" description="Disordered" evidence="1">
    <location>
        <begin position="1"/>
        <end position="22"/>
    </location>
</feature>
<proteinExistence type="predicted"/>
<name>A0A834ACY8_9CHIR</name>
<keyword evidence="2" id="KW-0812">Transmembrane</keyword>
<sequence length="289" mass="31941">MSRSSPSGKGHPRMAEPRFNNPWWEGQEAASVSHSPWVPSWSPERHAPWATLTRGRQQPPRLQEAKRERGHPEIRRTKGCSVGLGWAPAQGSGVGAGWVRPGPPLPFRPPQSTSVLARKPIAYLSCRPRLWAGGWGGSGSGPRTPSVISSRWGTSQGGVICLPCHGGGTPSPGPRPLGREGILRKEGPQEQPCPQPPQTHPNLKAMRVRVYRNYVQSPEKPPPSPGKKKKKKTRQKLIYIFCIWSSVLNINCVIFIHFLSLNSPLIYQFNVSWGFFSHGVLCPHPHPFV</sequence>
<keyword evidence="2" id="KW-0472">Membrane</keyword>
<comment type="caution">
    <text evidence="3">The sequence shown here is derived from an EMBL/GenBank/DDBJ whole genome shotgun (WGS) entry which is preliminary data.</text>
</comment>
<feature type="transmembrane region" description="Helical" evidence="2">
    <location>
        <begin position="237"/>
        <end position="259"/>
    </location>
</feature>
<dbReference type="AlphaFoldDB" id="A0A834ACY8"/>